<sequence length="714" mass="79994">MNTILLFILFFVGVHSRQIFTSVIEPPKILRDENFIPGLSAAGSDEFRISDEWRKNAIQKLWNERELMTRTPIYHLPIPSMPNVDFIFKNESASRTGSLKHRYAWALVFWALLEGHITQNTTVFEASSGNTATSEGYMLNLLGVNFVVVVPDTLEKIKEDRIRQYTSEIIKTYIGKRIERAEEEARKRNGFFMNQFANADRAEEFHESGNFKFESVNIMHEIVSQLTDNYLNPNNMPHFFVAAGGTGGTISSVGKYIKKYNLPTQIVLADTEFSIYYDLVLHGRFANESGAKFWVEPGMAGFGFGTIGPAILGKTSSLLPSVIDRAIKVPDLASTAAMHFLQEIGIEGGTSTGTNFVAALSLAAKESTKTSSKIRIVTLLADSSHYYEQTYLNRTWIETNFRFHGGLPVFDCWKRIISESFNLGNDPISNGLRQSAVNKILKMVKSARTLHYNIKTTDRQKTYDFYVKQLGMKILRHEEFDKSCEAGCNAGGGNAWSKTQIGFGPEDENFVFEVIYNYDKKPIVHGNDYGGVVIKTEKTIQATEDPEGFPLTLENVSNVPSNPIVKVTFHVDSLVKALGFWRDLLEMCVISQTNDRAVLSFGEGQTYIELAAKGVPIKRENASGRVAFSIPENDLLPLQSRVQNFDESCIHTKLTELETPGKATVKVVVLTDPNGHEICFVGDEKFRELSKVDPKADELYKEAIKKEGCSKCNA</sequence>
<proteinExistence type="predicted"/>
<dbReference type="Proteomes" id="UP000887580">
    <property type="component" value="Unplaced"/>
</dbReference>
<evidence type="ECO:0000313" key="2">
    <source>
        <dbReference type="WBParaSite" id="PS1159_v2.g3117.t1"/>
    </source>
</evidence>
<name>A0AC35G9Z1_9BILA</name>
<accession>A0AC35G9Z1</accession>
<organism evidence="1 2">
    <name type="scientific">Panagrolaimus sp. PS1159</name>
    <dbReference type="NCBI Taxonomy" id="55785"/>
    <lineage>
        <taxon>Eukaryota</taxon>
        <taxon>Metazoa</taxon>
        <taxon>Ecdysozoa</taxon>
        <taxon>Nematoda</taxon>
        <taxon>Chromadorea</taxon>
        <taxon>Rhabditida</taxon>
        <taxon>Tylenchina</taxon>
        <taxon>Panagrolaimomorpha</taxon>
        <taxon>Panagrolaimoidea</taxon>
        <taxon>Panagrolaimidae</taxon>
        <taxon>Panagrolaimus</taxon>
    </lineage>
</organism>
<dbReference type="WBParaSite" id="PS1159_v2.g3117.t1">
    <property type="protein sequence ID" value="PS1159_v2.g3117.t1"/>
    <property type="gene ID" value="PS1159_v2.g3117"/>
</dbReference>
<reference evidence="2" key="1">
    <citation type="submission" date="2022-11" db="UniProtKB">
        <authorList>
            <consortium name="WormBaseParasite"/>
        </authorList>
    </citation>
    <scope>IDENTIFICATION</scope>
</reference>
<evidence type="ECO:0000313" key="1">
    <source>
        <dbReference type="Proteomes" id="UP000887580"/>
    </source>
</evidence>
<protein>
    <submittedName>
        <fullName evidence="2">VOC domain-containing protein</fullName>
    </submittedName>
</protein>